<evidence type="ECO:0000256" key="3">
    <source>
        <dbReference type="ARBA" id="ARBA00022853"/>
    </source>
</evidence>
<proteinExistence type="predicted"/>
<keyword evidence="3" id="KW-0156">Chromatin regulator</keyword>
<protein>
    <submittedName>
        <fullName evidence="11">Bromodomain-containing protein</fullName>
    </submittedName>
</protein>
<feature type="region of interest" description="Disordered" evidence="9">
    <location>
        <begin position="261"/>
        <end position="329"/>
    </location>
</feature>
<dbReference type="PROSITE" id="PS50014">
    <property type="entry name" value="BROMODOMAIN_2"/>
    <property type="match status" value="2"/>
</dbReference>
<evidence type="ECO:0000256" key="7">
    <source>
        <dbReference type="ARBA" id="ARBA00023242"/>
    </source>
</evidence>
<dbReference type="Proteomes" id="UP000304951">
    <property type="component" value="Unassembled WGS sequence"/>
</dbReference>
<dbReference type="CDD" id="cd04369">
    <property type="entry name" value="Bromodomain"/>
    <property type="match status" value="2"/>
</dbReference>
<gene>
    <name evidence="11" type="ORF">D6D28_07262</name>
</gene>
<dbReference type="PANTHER" id="PTHR16062:SF22">
    <property type="entry name" value="HISTONE-LYSINE N-METHYLTRANSFERASE ASH1L"/>
    <property type="match status" value="1"/>
</dbReference>
<feature type="compositionally biased region" description="Polar residues" evidence="9">
    <location>
        <begin position="65"/>
        <end position="76"/>
    </location>
</feature>
<dbReference type="Gene3D" id="1.20.920.10">
    <property type="entry name" value="Bromodomain-like"/>
    <property type="match status" value="2"/>
</dbReference>
<feature type="compositionally biased region" description="Polar residues" evidence="9">
    <location>
        <begin position="537"/>
        <end position="547"/>
    </location>
</feature>
<keyword evidence="7" id="KW-0539">Nucleus</keyword>
<evidence type="ECO:0000256" key="4">
    <source>
        <dbReference type="ARBA" id="ARBA00023015"/>
    </source>
</evidence>
<evidence type="ECO:0000313" key="11">
    <source>
        <dbReference type="EMBL" id="THV67734.1"/>
    </source>
</evidence>
<comment type="subcellular location">
    <subcellularLocation>
        <location evidence="1">Nucleus</location>
    </subcellularLocation>
</comment>
<feature type="region of interest" description="Disordered" evidence="9">
    <location>
        <begin position="419"/>
        <end position="508"/>
    </location>
</feature>
<evidence type="ECO:0000313" key="12">
    <source>
        <dbReference type="Proteomes" id="UP000304951"/>
    </source>
</evidence>
<dbReference type="PRINTS" id="PR00503">
    <property type="entry name" value="BROMODOMAIN"/>
</dbReference>
<dbReference type="GO" id="GO:0003682">
    <property type="term" value="F:chromatin binding"/>
    <property type="evidence" value="ECO:0007669"/>
    <property type="project" value="TreeGrafter"/>
</dbReference>
<keyword evidence="4" id="KW-0805">Transcription regulation</keyword>
<evidence type="ECO:0000256" key="1">
    <source>
        <dbReference type="ARBA" id="ARBA00004123"/>
    </source>
</evidence>
<evidence type="ECO:0000256" key="9">
    <source>
        <dbReference type="SAM" id="MobiDB-lite"/>
    </source>
</evidence>
<feature type="compositionally biased region" description="Low complexity" evidence="9">
    <location>
        <begin position="311"/>
        <end position="324"/>
    </location>
</feature>
<feature type="compositionally biased region" description="Basic and acidic residues" evidence="9">
    <location>
        <begin position="1"/>
        <end position="16"/>
    </location>
</feature>
<name>A0A4S8SBE2_AURPU</name>
<feature type="domain" description="Bromo" evidence="10">
    <location>
        <begin position="168"/>
        <end position="240"/>
    </location>
</feature>
<dbReference type="InterPro" id="IPR054551">
    <property type="entry name" value="RSC4_Ig-like"/>
</dbReference>
<dbReference type="SMART" id="SM00297">
    <property type="entry name" value="BROMO"/>
    <property type="match status" value="2"/>
</dbReference>
<feature type="region of interest" description="Disordered" evidence="9">
    <location>
        <begin position="1"/>
        <end position="76"/>
    </location>
</feature>
<dbReference type="Pfam" id="PF00439">
    <property type="entry name" value="Bromodomain"/>
    <property type="match status" value="2"/>
</dbReference>
<dbReference type="InterPro" id="IPR037382">
    <property type="entry name" value="Rsc/polybromo"/>
</dbReference>
<feature type="compositionally biased region" description="Polar residues" evidence="9">
    <location>
        <begin position="491"/>
        <end position="506"/>
    </location>
</feature>
<evidence type="ECO:0000256" key="2">
    <source>
        <dbReference type="ARBA" id="ARBA00022737"/>
    </source>
</evidence>
<reference evidence="11 12" key="1">
    <citation type="submission" date="2018-10" db="EMBL/GenBank/DDBJ databases">
        <title>Fifty Aureobasidium pullulans genomes reveal a recombining polyextremotolerant generalist.</title>
        <authorList>
            <person name="Gostincar C."/>
            <person name="Turk M."/>
            <person name="Zajc J."/>
            <person name="Gunde-Cimerman N."/>
        </authorList>
    </citation>
    <scope>NUCLEOTIDE SEQUENCE [LARGE SCALE GENOMIC DNA]</scope>
    <source>
        <strain evidence="11 12">EXF-11900</strain>
    </source>
</reference>
<keyword evidence="5 8" id="KW-0103">Bromodomain</keyword>
<evidence type="ECO:0000256" key="6">
    <source>
        <dbReference type="ARBA" id="ARBA00023163"/>
    </source>
</evidence>
<dbReference type="Pfam" id="PF22994">
    <property type="entry name" value="RSC4_Ig_like"/>
    <property type="match status" value="1"/>
</dbReference>
<dbReference type="PANTHER" id="PTHR16062">
    <property type="entry name" value="SWI/SNF-RELATED"/>
    <property type="match status" value="1"/>
</dbReference>
<feature type="compositionally biased region" description="Low complexity" evidence="9">
    <location>
        <begin position="470"/>
        <end position="490"/>
    </location>
</feature>
<dbReference type="GO" id="GO:0016586">
    <property type="term" value="C:RSC-type complex"/>
    <property type="evidence" value="ECO:0007669"/>
    <property type="project" value="InterPro"/>
</dbReference>
<feature type="region of interest" description="Disordered" evidence="9">
    <location>
        <begin position="529"/>
        <end position="560"/>
    </location>
</feature>
<sequence length="723" mass="79453">MKWQRATRESKMEQLRRTPSQPSAHYRKRAASIEQCNPELRDNRDTKIMDRSRKRKAAAGASPDADTSTPKRQKTTLVSVHPSVVLETRLDWGGREAVSSRGLAARLLHFPKHRDVGQPLRRSATVRNANAWTLAELTQSCQEHETPQTTTKIGLQFIDHLKSAKDKTGRLIADLFIDLPSKRELPDYYRTIKLPIAIQTVQPQDKLERHEYPTLSAVESDIKRMVSNAKQYNDDKSTVYQDAERIRKALSNFMTKHNPAYKDPNYVALPTPLPGQDDDATASSAPPTRDPSEQPRKIKISLKANRDRKSSAAPVAASSPAVVQDDSDPANFTGKTLQQAQEHIVNGLIIIKKPTSLAGIKKQVRGKQGSDFKNWDAFEEEVSYIWRNARIYNEDGSDIFNLSVELEDLFNERLATAKSQVDEPVQPKIKLNAPRPKPVLHLGARGSPAPRGTPAEDKKEEPVTNGQKTPVPAQARPASSAAPSRSKSQVPTTVKATSVNASSPVPTTAAAVKTETTVAASPSLAAVRPQSIAPEVKQSSRPGTATSMPPPPSVRAISGSPHPSMLPHVPHVPQYVPPPPTFVDKYTRSKPLSEALLPSVVIMTHPQLTVPKPFRLDVPANKQFTQQSLSTAVPAAHYYISIVPNVSQRLLMQRQYKTFVTVNGVRLMGTTRDFLPGGGDRKQVYDTALIAGVNRIEVEVVAVSGKTGALEVEKLSVFASLLK</sequence>
<feature type="compositionally biased region" description="Basic and acidic residues" evidence="9">
    <location>
        <begin position="39"/>
        <end position="51"/>
    </location>
</feature>
<keyword evidence="6" id="KW-0804">Transcription</keyword>
<organism evidence="11 12">
    <name type="scientific">Aureobasidium pullulans</name>
    <name type="common">Black yeast</name>
    <name type="synonym">Pullularia pullulans</name>
    <dbReference type="NCBI Taxonomy" id="5580"/>
    <lineage>
        <taxon>Eukaryota</taxon>
        <taxon>Fungi</taxon>
        <taxon>Dikarya</taxon>
        <taxon>Ascomycota</taxon>
        <taxon>Pezizomycotina</taxon>
        <taxon>Dothideomycetes</taxon>
        <taxon>Dothideomycetidae</taxon>
        <taxon>Dothideales</taxon>
        <taxon>Saccotheciaceae</taxon>
        <taxon>Aureobasidium</taxon>
    </lineage>
</organism>
<dbReference type="AlphaFoldDB" id="A0A4S8SBE2"/>
<feature type="domain" description="Bromo" evidence="10">
    <location>
        <begin position="350"/>
        <end position="400"/>
    </location>
</feature>
<comment type="caution">
    <text evidence="11">The sequence shown here is derived from an EMBL/GenBank/DDBJ whole genome shotgun (WGS) entry which is preliminary data.</text>
</comment>
<dbReference type="InterPro" id="IPR036427">
    <property type="entry name" value="Bromodomain-like_sf"/>
</dbReference>
<dbReference type="EMBL" id="QZAF01000381">
    <property type="protein sequence ID" value="THV67734.1"/>
    <property type="molecule type" value="Genomic_DNA"/>
</dbReference>
<accession>A0A4S8SBE2</accession>
<keyword evidence="2" id="KW-0677">Repeat</keyword>
<evidence type="ECO:0000256" key="8">
    <source>
        <dbReference type="PROSITE-ProRule" id="PRU00035"/>
    </source>
</evidence>
<dbReference type="SUPFAM" id="SSF47370">
    <property type="entry name" value="Bromodomain"/>
    <property type="match status" value="2"/>
</dbReference>
<dbReference type="InterPro" id="IPR001487">
    <property type="entry name" value="Bromodomain"/>
</dbReference>
<evidence type="ECO:0000259" key="10">
    <source>
        <dbReference type="PROSITE" id="PS50014"/>
    </source>
</evidence>
<dbReference type="GO" id="GO:0006368">
    <property type="term" value="P:transcription elongation by RNA polymerase II"/>
    <property type="evidence" value="ECO:0007669"/>
    <property type="project" value="TreeGrafter"/>
</dbReference>
<evidence type="ECO:0000256" key="5">
    <source>
        <dbReference type="ARBA" id="ARBA00023117"/>
    </source>
</evidence>
<dbReference type="GO" id="GO:0006338">
    <property type="term" value="P:chromatin remodeling"/>
    <property type="evidence" value="ECO:0007669"/>
    <property type="project" value="InterPro"/>
</dbReference>